<reference evidence="1 2" key="1">
    <citation type="journal article" name="Sci. Rep.">
        <title>Genome-scale phylogenetic analyses confirm Olpidium as the closest living zoosporic fungus to the non-flagellated, terrestrial fungi.</title>
        <authorList>
            <person name="Chang Y."/>
            <person name="Rochon D."/>
            <person name="Sekimoto S."/>
            <person name="Wang Y."/>
            <person name="Chovatia M."/>
            <person name="Sandor L."/>
            <person name="Salamov A."/>
            <person name="Grigoriev I.V."/>
            <person name="Stajich J.E."/>
            <person name="Spatafora J.W."/>
        </authorList>
    </citation>
    <scope>NUCLEOTIDE SEQUENCE [LARGE SCALE GENOMIC DNA]</scope>
    <source>
        <strain evidence="1">S191</strain>
    </source>
</reference>
<accession>A0A8H7ZYZ5</accession>
<comment type="caution">
    <text evidence="1">The sequence shown here is derived from an EMBL/GenBank/DDBJ whole genome shotgun (WGS) entry which is preliminary data.</text>
</comment>
<proteinExistence type="predicted"/>
<dbReference type="Proteomes" id="UP000673691">
    <property type="component" value="Unassembled WGS sequence"/>
</dbReference>
<dbReference type="EMBL" id="JAEFCI010002744">
    <property type="protein sequence ID" value="KAG5462026.1"/>
    <property type="molecule type" value="Genomic_DNA"/>
</dbReference>
<protein>
    <submittedName>
        <fullName evidence="1">Uncharacterized protein</fullName>
    </submittedName>
</protein>
<organism evidence="1 2">
    <name type="scientific">Olpidium bornovanus</name>
    <dbReference type="NCBI Taxonomy" id="278681"/>
    <lineage>
        <taxon>Eukaryota</taxon>
        <taxon>Fungi</taxon>
        <taxon>Fungi incertae sedis</taxon>
        <taxon>Olpidiomycota</taxon>
        <taxon>Olpidiomycotina</taxon>
        <taxon>Olpidiomycetes</taxon>
        <taxon>Olpidiales</taxon>
        <taxon>Olpidiaceae</taxon>
        <taxon>Olpidium</taxon>
    </lineage>
</organism>
<keyword evidence="2" id="KW-1185">Reference proteome</keyword>
<feature type="non-terminal residue" evidence="1">
    <location>
        <position position="1"/>
    </location>
</feature>
<evidence type="ECO:0000313" key="1">
    <source>
        <dbReference type="EMBL" id="KAG5462026.1"/>
    </source>
</evidence>
<sequence length="62" mass="6748">NTRFACPGRVLAPAAQYPAAKVRRSAALRVPGRASLCAMAEQRPLQWASELTKRVLASTLRI</sequence>
<evidence type="ECO:0000313" key="2">
    <source>
        <dbReference type="Proteomes" id="UP000673691"/>
    </source>
</evidence>
<gene>
    <name evidence="1" type="ORF">BJ554DRAFT_5690</name>
</gene>
<dbReference type="AlphaFoldDB" id="A0A8H7ZYZ5"/>
<name>A0A8H7ZYZ5_9FUNG</name>